<evidence type="ECO:0000313" key="1">
    <source>
        <dbReference type="EMBL" id="MBK1643442.1"/>
    </source>
</evidence>
<proteinExistence type="predicted"/>
<sequence length="471" mass="53152">MGQEISQAAFTEEDFERFASRLNAETDQLEEWFASARFATAEPTVGFELETWLVDPQMQPAPKAETLLAGLDDPLVVAELARFNVEINGAPVPLRGASLTRLAEALTRTLERCNRVAAGLGTRLMMIGILPTVLPEHLTLEAMTPRLRYQALNQRIFSLRRGLPLGLVIDGHERLELTRHDVMLEAAATSFQIHLRVTPETAARVYNASKIISGLMVAISANSPYLFGRDLWSETRIPLFEQAVSIGGPILQERVNFGFRYAECSIMETFRANLDRYPILLPARLEDATHSLPHLRLHNGTIWRWNRPLLGFDPDGRAHLRIEHRVLPAGPTVVDMVANAALYLGAVSDLAQQDEPPERRIPFAQSRVAFYRCARDGLDAEIQWLDGHQQPVVQILREDLVPRAARGLRRLGVDPAEAQYWLGIIAGRVRNERTGSSWQRQWVAQHRRDLSDLTAAYLERQRRGTPVHEWV</sequence>
<dbReference type="InterPro" id="IPR016602">
    <property type="entry name" value="UCP012666"/>
</dbReference>
<accession>A0A9X1B797</accession>
<keyword evidence="2" id="KW-1185">Reference proteome</keyword>
<dbReference type="GO" id="GO:0042398">
    <property type="term" value="P:modified amino acid biosynthetic process"/>
    <property type="evidence" value="ECO:0007669"/>
    <property type="project" value="InterPro"/>
</dbReference>
<dbReference type="Gene3D" id="3.30.590.20">
    <property type="match status" value="1"/>
</dbReference>
<dbReference type="RefSeq" id="WP_200386200.1">
    <property type="nucleotide sequence ID" value="NZ_NRSD01000001.1"/>
</dbReference>
<organism evidence="1 2">
    <name type="scientific">Thiocapsa imhoffii</name>
    <dbReference type="NCBI Taxonomy" id="382777"/>
    <lineage>
        <taxon>Bacteria</taxon>
        <taxon>Pseudomonadati</taxon>
        <taxon>Pseudomonadota</taxon>
        <taxon>Gammaproteobacteria</taxon>
        <taxon>Chromatiales</taxon>
        <taxon>Chromatiaceae</taxon>
        <taxon>Thiocapsa</taxon>
    </lineage>
</organism>
<evidence type="ECO:0000313" key="2">
    <source>
        <dbReference type="Proteomes" id="UP001138802"/>
    </source>
</evidence>
<dbReference type="PANTHER" id="PTHR36510:SF3">
    <property type="entry name" value="CONSERVED PROTEIN"/>
    <property type="match status" value="1"/>
</dbReference>
<dbReference type="SUPFAM" id="SSF55931">
    <property type="entry name" value="Glutamine synthetase/guanido kinase"/>
    <property type="match status" value="1"/>
</dbReference>
<dbReference type="InterPro" id="IPR006336">
    <property type="entry name" value="GCS2"/>
</dbReference>
<dbReference type="PIRSF" id="PIRSF012666">
    <property type="entry name" value="UCP012666"/>
    <property type="match status" value="1"/>
</dbReference>
<dbReference type="InterPro" id="IPR014746">
    <property type="entry name" value="Gln_synth/guanido_kin_cat_dom"/>
</dbReference>
<keyword evidence="1" id="KW-0436">Ligase</keyword>
<name>A0A9X1B797_9GAMM</name>
<dbReference type="AlphaFoldDB" id="A0A9X1B797"/>
<reference evidence="1 2" key="1">
    <citation type="journal article" date="2020" name="Microorganisms">
        <title>Osmotic Adaptation and Compatible Solute Biosynthesis of Phototrophic Bacteria as Revealed from Genome Analyses.</title>
        <authorList>
            <person name="Imhoff J.F."/>
            <person name="Rahn T."/>
            <person name="Kunzel S."/>
            <person name="Keller A."/>
            <person name="Neulinger S.C."/>
        </authorList>
    </citation>
    <scope>NUCLEOTIDE SEQUENCE [LARGE SCALE GENOMIC DNA]</scope>
    <source>
        <strain evidence="1 2">DSM 21303</strain>
    </source>
</reference>
<dbReference type="Proteomes" id="UP001138802">
    <property type="component" value="Unassembled WGS sequence"/>
</dbReference>
<dbReference type="Pfam" id="PF04107">
    <property type="entry name" value="GCS2"/>
    <property type="match status" value="1"/>
</dbReference>
<dbReference type="GO" id="GO:0004357">
    <property type="term" value="F:glutamate-cysteine ligase activity"/>
    <property type="evidence" value="ECO:0007669"/>
    <property type="project" value="InterPro"/>
</dbReference>
<dbReference type="EMBL" id="NRSD01000001">
    <property type="protein sequence ID" value="MBK1643442.1"/>
    <property type="molecule type" value="Genomic_DNA"/>
</dbReference>
<protein>
    <submittedName>
        <fullName evidence="1">Glutamate--cysteine ligase</fullName>
    </submittedName>
</protein>
<dbReference type="PANTHER" id="PTHR36510">
    <property type="entry name" value="GLUTAMATE--CYSTEINE LIGASE 2-RELATED"/>
    <property type="match status" value="1"/>
</dbReference>
<dbReference type="InterPro" id="IPR050141">
    <property type="entry name" value="GCL_type2/YbdK_subfam"/>
</dbReference>
<gene>
    <name evidence="1" type="ORF">CKO25_01970</name>
</gene>
<comment type="caution">
    <text evidence="1">The sequence shown here is derived from an EMBL/GenBank/DDBJ whole genome shotgun (WGS) entry which is preliminary data.</text>
</comment>